<dbReference type="SFLD" id="SFLDG00358">
    <property type="entry name" value="Main_(cytGST)"/>
    <property type="match status" value="1"/>
</dbReference>
<dbReference type="SUPFAM" id="SSF52833">
    <property type="entry name" value="Thioredoxin-like"/>
    <property type="match status" value="1"/>
</dbReference>
<evidence type="ECO:0000259" key="1">
    <source>
        <dbReference type="PROSITE" id="PS50404"/>
    </source>
</evidence>
<protein>
    <recommendedName>
        <fullName evidence="1">GST N-terminal domain-containing protein</fullName>
    </recommendedName>
</protein>
<keyword evidence="3" id="KW-1185">Reference proteome</keyword>
<dbReference type="Pfam" id="PF13409">
    <property type="entry name" value="GST_N_2"/>
    <property type="match status" value="1"/>
</dbReference>
<gene>
    <name evidence="2" type="ORF">TIFTF001_047376</name>
</gene>
<dbReference type="InterPro" id="IPR040079">
    <property type="entry name" value="Glutathione_S-Trfase"/>
</dbReference>
<dbReference type="InterPro" id="IPR034333">
    <property type="entry name" value="GST_Zeta_N"/>
</dbReference>
<dbReference type="GO" id="GO:0016034">
    <property type="term" value="F:maleylacetoacetate isomerase activity"/>
    <property type="evidence" value="ECO:0007669"/>
    <property type="project" value="TreeGrafter"/>
</dbReference>
<dbReference type="PANTHER" id="PTHR42673">
    <property type="entry name" value="MALEYLACETOACETATE ISOMERASE"/>
    <property type="match status" value="1"/>
</dbReference>
<organism evidence="2 3">
    <name type="scientific">Ficus carica</name>
    <name type="common">Common fig</name>
    <dbReference type="NCBI Taxonomy" id="3494"/>
    <lineage>
        <taxon>Eukaryota</taxon>
        <taxon>Viridiplantae</taxon>
        <taxon>Streptophyta</taxon>
        <taxon>Embryophyta</taxon>
        <taxon>Tracheophyta</taxon>
        <taxon>Spermatophyta</taxon>
        <taxon>Magnoliopsida</taxon>
        <taxon>eudicotyledons</taxon>
        <taxon>Gunneridae</taxon>
        <taxon>Pentapetalae</taxon>
        <taxon>rosids</taxon>
        <taxon>fabids</taxon>
        <taxon>Rosales</taxon>
        <taxon>Moraceae</taxon>
        <taxon>Ficeae</taxon>
        <taxon>Ficus</taxon>
    </lineage>
</organism>
<dbReference type="AlphaFoldDB" id="A0AA88CMD3"/>
<sequence>MSSCAFRVRIALNLKGLNYEYVPVNLLKGEQRSSEFLKLNPLGYVPVLVDGDVVLADSLAILLCLDEKYPQHPLLPSDLRRKALNLQSVDQRVFSTIHESPRLRVCVDTRVMNPSDQ</sequence>
<dbReference type="SFLD" id="SFLDS00019">
    <property type="entry name" value="Glutathione_Transferase_(cytos"/>
    <property type="match status" value="1"/>
</dbReference>
<dbReference type="Gene3D" id="3.40.30.10">
    <property type="entry name" value="Glutaredoxin"/>
    <property type="match status" value="1"/>
</dbReference>
<evidence type="ECO:0000313" key="2">
    <source>
        <dbReference type="EMBL" id="GMN22121.1"/>
    </source>
</evidence>
<name>A0AA88CMD3_FICCA</name>
<reference evidence="2" key="1">
    <citation type="submission" date="2023-07" db="EMBL/GenBank/DDBJ databases">
        <title>draft genome sequence of fig (Ficus carica).</title>
        <authorList>
            <person name="Takahashi T."/>
            <person name="Nishimura K."/>
        </authorList>
    </citation>
    <scope>NUCLEOTIDE SEQUENCE</scope>
</reference>
<proteinExistence type="predicted"/>
<evidence type="ECO:0000313" key="3">
    <source>
        <dbReference type="Proteomes" id="UP001187192"/>
    </source>
</evidence>
<comment type="caution">
    <text evidence="2">The sequence shown here is derived from an EMBL/GenBank/DDBJ whole genome shotgun (WGS) entry which is preliminary data.</text>
</comment>
<feature type="domain" description="GST N-terminal" evidence="1">
    <location>
        <begin position="1"/>
        <end position="73"/>
    </location>
</feature>
<dbReference type="EMBL" id="BTGU01005347">
    <property type="protein sequence ID" value="GMN22121.1"/>
    <property type="molecule type" value="Genomic_DNA"/>
</dbReference>
<dbReference type="InterPro" id="IPR004045">
    <property type="entry name" value="Glutathione_S-Trfase_N"/>
</dbReference>
<dbReference type="CDD" id="cd03042">
    <property type="entry name" value="GST_N_Zeta"/>
    <property type="match status" value="1"/>
</dbReference>
<dbReference type="GO" id="GO:0006749">
    <property type="term" value="P:glutathione metabolic process"/>
    <property type="evidence" value="ECO:0007669"/>
    <property type="project" value="TreeGrafter"/>
</dbReference>
<dbReference type="GO" id="GO:0006559">
    <property type="term" value="P:L-phenylalanine catabolic process"/>
    <property type="evidence" value="ECO:0007669"/>
    <property type="project" value="TreeGrafter"/>
</dbReference>
<accession>A0AA88CMD3</accession>
<dbReference type="PROSITE" id="PS50404">
    <property type="entry name" value="GST_NTER"/>
    <property type="match status" value="1"/>
</dbReference>
<dbReference type="PANTHER" id="PTHR42673:SF4">
    <property type="entry name" value="MALEYLACETOACETATE ISOMERASE"/>
    <property type="match status" value="1"/>
</dbReference>
<dbReference type="Proteomes" id="UP001187192">
    <property type="component" value="Unassembled WGS sequence"/>
</dbReference>
<dbReference type="InterPro" id="IPR036249">
    <property type="entry name" value="Thioredoxin-like_sf"/>
</dbReference>
<dbReference type="GO" id="GO:0004364">
    <property type="term" value="F:glutathione transferase activity"/>
    <property type="evidence" value="ECO:0007669"/>
    <property type="project" value="TreeGrafter"/>
</dbReference>